<gene>
    <name evidence="2" type="ORF">FOMG_19846</name>
</gene>
<keyword evidence="1" id="KW-0175">Coiled coil</keyword>
<organism evidence="2">
    <name type="scientific">Fusarium oxysporum f. sp. melonis 26406</name>
    <dbReference type="NCBI Taxonomy" id="1089452"/>
    <lineage>
        <taxon>Eukaryota</taxon>
        <taxon>Fungi</taxon>
        <taxon>Dikarya</taxon>
        <taxon>Ascomycota</taxon>
        <taxon>Pezizomycotina</taxon>
        <taxon>Sordariomycetes</taxon>
        <taxon>Hypocreomycetidae</taxon>
        <taxon>Hypocreales</taxon>
        <taxon>Nectriaceae</taxon>
        <taxon>Fusarium</taxon>
        <taxon>Fusarium oxysporum species complex</taxon>
    </lineage>
</organism>
<proteinExistence type="predicted"/>
<sequence>MNYCVSRGDVLDAASQHILDLEKENKRLSCKIKELSQGLMVG</sequence>
<reference evidence="2" key="1">
    <citation type="submission" date="2012-04" db="EMBL/GenBank/DDBJ databases">
        <title>The Genome Sequence of Fusarium oxysporum melonis.</title>
        <authorList>
            <consortium name="The Broad Institute Genome Sequencing Platform"/>
            <person name="Ma L.-J."/>
            <person name="Gale L.R."/>
            <person name="Schwartz D.C."/>
            <person name="Zhou S."/>
            <person name="Corby-Kistler H."/>
            <person name="Young S.K."/>
            <person name="Zeng Q."/>
            <person name="Gargeya S."/>
            <person name="Fitzgerald M."/>
            <person name="Haas B."/>
            <person name="Abouelleil A."/>
            <person name="Alvarado L."/>
            <person name="Arachchi H.M."/>
            <person name="Berlin A."/>
            <person name="Brown A."/>
            <person name="Chapman S.B."/>
            <person name="Chen Z."/>
            <person name="Dunbar C."/>
            <person name="Freedman E."/>
            <person name="Gearin G."/>
            <person name="Goldberg J."/>
            <person name="Griggs A."/>
            <person name="Gujja S."/>
            <person name="Heiman D."/>
            <person name="Howarth C."/>
            <person name="Larson L."/>
            <person name="Lui A."/>
            <person name="MacDonald P.J.P."/>
            <person name="Montmayeur A."/>
            <person name="Murphy C."/>
            <person name="Neiman D."/>
            <person name="Pearson M."/>
            <person name="Priest M."/>
            <person name="Roberts A."/>
            <person name="Saif S."/>
            <person name="Shea T."/>
            <person name="Shenoy N."/>
            <person name="Sisk P."/>
            <person name="Stolte C."/>
            <person name="Sykes S."/>
            <person name="Wortman J."/>
            <person name="Nusbaum C."/>
            <person name="Birren B."/>
        </authorList>
    </citation>
    <scope>NUCLEOTIDE SEQUENCE</scope>
    <source>
        <strain evidence="2">26406</strain>
    </source>
</reference>
<evidence type="ECO:0000313" key="2">
    <source>
        <dbReference type="EMBL" id="EXK23374.1"/>
    </source>
</evidence>
<protein>
    <submittedName>
        <fullName evidence="2">Uncharacterized protein</fullName>
    </submittedName>
</protein>
<name>W9YUX4_FUSOX</name>
<accession>W9YUX4</accession>
<reference evidence="2" key="2">
    <citation type="submission" date="2014-02" db="EMBL/GenBank/DDBJ databases">
        <title>Annotation of the Genome Sequence of Fusarium oxysporum f. sp. melonis 26406.</title>
        <authorList>
            <consortium name="The Broad Institute Genomics Platform"/>
            <person name="Ma L.-J."/>
            <person name="Corby-Kistler H."/>
            <person name="Broz K."/>
            <person name="Gale L.R."/>
            <person name="Jonkers W."/>
            <person name="O'Donnell K."/>
            <person name="Ploetz R."/>
            <person name="Steinberg C."/>
            <person name="Schwartz D.C."/>
            <person name="VanEtten H."/>
            <person name="Zhou S."/>
            <person name="Young S.K."/>
            <person name="Zeng Q."/>
            <person name="Gargeya S."/>
            <person name="Fitzgerald M."/>
            <person name="Abouelleil A."/>
            <person name="Alvarado L."/>
            <person name="Chapman S.B."/>
            <person name="Gainer-Dewar J."/>
            <person name="Goldberg J."/>
            <person name="Griggs A."/>
            <person name="Gujja S."/>
            <person name="Hansen M."/>
            <person name="Howarth C."/>
            <person name="Imamovic A."/>
            <person name="Ireland A."/>
            <person name="Larimer J."/>
            <person name="McCowan C."/>
            <person name="Murphy C."/>
            <person name="Pearson M."/>
            <person name="Poon T.W."/>
            <person name="Priest M."/>
            <person name="Roberts A."/>
            <person name="Saif S."/>
            <person name="Shea T."/>
            <person name="Sykes S."/>
            <person name="Wortman J."/>
            <person name="Nusbaum C."/>
            <person name="Birren B."/>
        </authorList>
    </citation>
    <scope>NUCLEOTIDE SEQUENCE</scope>
    <source>
        <strain evidence="2">26406</strain>
    </source>
</reference>
<dbReference type="AlphaFoldDB" id="W9YUX4"/>
<evidence type="ECO:0000256" key="1">
    <source>
        <dbReference type="SAM" id="Coils"/>
    </source>
</evidence>
<dbReference type="EMBL" id="KI980966">
    <property type="protein sequence ID" value="EXK23374.1"/>
    <property type="molecule type" value="Genomic_DNA"/>
</dbReference>
<dbReference type="Proteomes" id="UP000030703">
    <property type="component" value="Unassembled WGS sequence"/>
</dbReference>
<feature type="coiled-coil region" evidence="1">
    <location>
        <begin position="11"/>
        <end position="38"/>
    </location>
</feature>
<dbReference type="VEuPathDB" id="FungiDB:FOMG_19846"/>
<dbReference type="HOGENOM" id="CLU_3260600_0_0_1"/>